<organism evidence="9 10">
    <name type="scientific">Cupriavidus gilardii</name>
    <dbReference type="NCBI Taxonomy" id="82541"/>
    <lineage>
        <taxon>Bacteria</taxon>
        <taxon>Pseudomonadati</taxon>
        <taxon>Pseudomonadota</taxon>
        <taxon>Betaproteobacteria</taxon>
        <taxon>Burkholderiales</taxon>
        <taxon>Burkholderiaceae</taxon>
        <taxon>Cupriavidus</taxon>
    </lineage>
</organism>
<dbReference type="GO" id="GO:0006310">
    <property type="term" value="P:DNA recombination"/>
    <property type="evidence" value="ECO:0007669"/>
    <property type="project" value="UniProtKB-KW"/>
</dbReference>
<dbReference type="InterPro" id="IPR002104">
    <property type="entry name" value="Integrase_catalytic"/>
</dbReference>
<feature type="compositionally biased region" description="Basic residues" evidence="5">
    <location>
        <begin position="1"/>
        <end position="12"/>
    </location>
</feature>
<dbReference type="Pfam" id="PF00589">
    <property type="entry name" value="Phage_integrase"/>
    <property type="match status" value="1"/>
</dbReference>
<accession>A0A849BDR3</accession>
<dbReference type="Proteomes" id="UP000542973">
    <property type="component" value="Unassembled WGS sequence"/>
</dbReference>
<evidence type="ECO:0000313" key="10">
    <source>
        <dbReference type="Proteomes" id="UP000542973"/>
    </source>
</evidence>
<sequence length="363" mass="40115">MAARPRIRKRAHFPPNLHEPRPGYYTWRNPLDGKTHVIGRVPLAQAIQEANEANAHAERASPRRSLIDRVAFGQETIRDLLAQMPDQGTAVTTQRKRRSMDKTICEHIGDIECSALEVRHIAEMLEAISNGGKPGWAKDIRNRMISACAKALAKGWMKTNPAALTERPKVKVRRQRLTLDAFQAIRAKAPEVNLWLENAMLLALISGQDRATVTSWKRAQVSGDTATVSRAKTKHRLVLAIPTALRLEVIGLSLADVIQRCKSTGVVSQHLIHHVVPQGAARRGDPVSPDTVSAAFTEARRLAGISDEGAPTFHEIRSLSKRLYDQQGNVDTKTLLGHTTDSMADLYANSRGAEPVRVRYNAS</sequence>
<dbReference type="InterPro" id="IPR011010">
    <property type="entry name" value="DNA_brk_join_enz"/>
</dbReference>
<keyword evidence="3" id="KW-0238">DNA-binding</keyword>
<dbReference type="InterPro" id="IPR015094">
    <property type="entry name" value="Integrase_lambda-typ_DNA-bd_N"/>
</dbReference>
<dbReference type="Gene3D" id="1.10.443.10">
    <property type="entry name" value="Intergrase catalytic core"/>
    <property type="match status" value="1"/>
</dbReference>
<feature type="region of interest" description="Disordered" evidence="5">
    <location>
        <begin position="1"/>
        <end position="22"/>
    </location>
</feature>
<gene>
    <name evidence="9" type="ORF">HLB16_24695</name>
</gene>
<proteinExistence type="inferred from homology"/>
<dbReference type="GO" id="GO:0008907">
    <property type="term" value="F:integrase activity"/>
    <property type="evidence" value="ECO:0007669"/>
    <property type="project" value="InterPro"/>
</dbReference>
<comment type="similarity">
    <text evidence="1">Belongs to the 'phage' integrase family.</text>
</comment>
<dbReference type="InterPro" id="IPR016177">
    <property type="entry name" value="DNA-bd_dom_sf"/>
</dbReference>
<feature type="domain" description="Phage integrase central" evidence="8">
    <location>
        <begin position="78"/>
        <end position="164"/>
    </location>
</feature>
<dbReference type="SUPFAM" id="SSF54171">
    <property type="entry name" value="DNA-binding domain"/>
    <property type="match status" value="1"/>
</dbReference>
<feature type="domain" description="Tyr recombinase" evidence="6">
    <location>
        <begin position="177"/>
        <end position="351"/>
    </location>
</feature>
<keyword evidence="2" id="KW-0229">DNA integration</keyword>
<evidence type="ECO:0000259" key="6">
    <source>
        <dbReference type="Pfam" id="PF00589"/>
    </source>
</evidence>
<dbReference type="Gene3D" id="1.10.150.130">
    <property type="match status" value="1"/>
</dbReference>
<evidence type="ECO:0000256" key="1">
    <source>
        <dbReference type="ARBA" id="ARBA00008857"/>
    </source>
</evidence>
<dbReference type="GO" id="GO:0003677">
    <property type="term" value="F:DNA binding"/>
    <property type="evidence" value="ECO:0007669"/>
    <property type="project" value="UniProtKB-KW"/>
</dbReference>
<dbReference type="SUPFAM" id="SSF56349">
    <property type="entry name" value="DNA breaking-rejoining enzymes"/>
    <property type="match status" value="1"/>
</dbReference>
<dbReference type="AlphaFoldDB" id="A0A849BDR3"/>
<dbReference type="InterPro" id="IPR053876">
    <property type="entry name" value="Phage_int_M"/>
</dbReference>
<dbReference type="Pfam" id="PF09003">
    <property type="entry name" value="Arm-DNA-bind_1"/>
    <property type="match status" value="1"/>
</dbReference>
<evidence type="ECO:0000259" key="7">
    <source>
        <dbReference type="Pfam" id="PF09003"/>
    </source>
</evidence>
<evidence type="ECO:0000256" key="2">
    <source>
        <dbReference type="ARBA" id="ARBA00022908"/>
    </source>
</evidence>
<evidence type="ECO:0000313" key="9">
    <source>
        <dbReference type="EMBL" id="NNH14051.1"/>
    </source>
</evidence>
<feature type="domain" description="Integrase lambda-type N-terminal DNA-binding" evidence="7">
    <location>
        <begin position="1"/>
        <end position="57"/>
    </location>
</feature>
<comment type="caution">
    <text evidence="9">The sequence shown here is derived from an EMBL/GenBank/DDBJ whole genome shotgun (WGS) entry which is preliminary data.</text>
</comment>
<dbReference type="RefSeq" id="WP_053821958.1">
    <property type="nucleotide sequence ID" value="NZ_BAAAEB010000058.1"/>
</dbReference>
<evidence type="ECO:0000256" key="5">
    <source>
        <dbReference type="SAM" id="MobiDB-lite"/>
    </source>
</evidence>
<protein>
    <submittedName>
        <fullName evidence="9">Tyrosine-type recombinase/integrase</fullName>
    </submittedName>
</protein>
<evidence type="ECO:0000256" key="3">
    <source>
        <dbReference type="ARBA" id="ARBA00023125"/>
    </source>
</evidence>
<dbReference type="Pfam" id="PF22022">
    <property type="entry name" value="Phage_int_M"/>
    <property type="match status" value="1"/>
</dbReference>
<dbReference type="InterPro" id="IPR013762">
    <property type="entry name" value="Integrase-like_cat_sf"/>
</dbReference>
<keyword evidence="4" id="KW-0233">DNA recombination</keyword>
<reference evidence="9 10" key="1">
    <citation type="submission" date="2020-05" db="EMBL/GenBank/DDBJ databases">
        <title>MicrobeNet Type strains.</title>
        <authorList>
            <person name="Nicholson A.C."/>
        </authorList>
    </citation>
    <scope>NUCLEOTIDE SEQUENCE [LARGE SCALE GENOMIC DNA]</scope>
    <source>
        <strain evidence="9 10">ATCC 700815</strain>
    </source>
</reference>
<evidence type="ECO:0000259" key="8">
    <source>
        <dbReference type="Pfam" id="PF22022"/>
    </source>
</evidence>
<dbReference type="EMBL" id="JABEMD010000073">
    <property type="protein sequence ID" value="NNH14051.1"/>
    <property type="molecule type" value="Genomic_DNA"/>
</dbReference>
<dbReference type="Gene3D" id="3.30.160.60">
    <property type="entry name" value="Classic Zinc Finger"/>
    <property type="match status" value="1"/>
</dbReference>
<evidence type="ECO:0000256" key="4">
    <source>
        <dbReference type="ARBA" id="ARBA00023172"/>
    </source>
</evidence>
<dbReference type="InterPro" id="IPR010998">
    <property type="entry name" value="Integrase_recombinase_N"/>
</dbReference>
<name>A0A849BDR3_9BURK</name>